<evidence type="ECO:0000256" key="1">
    <source>
        <dbReference type="SAM" id="MobiDB-lite"/>
    </source>
</evidence>
<evidence type="ECO:0000313" key="2">
    <source>
        <dbReference type="EMBL" id="CEK85207.1"/>
    </source>
</evidence>
<dbReference type="PANTHER" id="PTHR22836">
    <property type="entry name" value="WD40 REPEAT PROTEIN"/>
    <property type="match status" value="1"/>
</dbReference>
<protein>
    <submittedName>
        <fullName evidence="2">Uncharacterized protein</fullName>
    </submittedName>
</protein>
<feature type="non-terminal residue" evidence="2">
    <location>
        <position position="182"/>
    </location>
</feature>
<name>A0A0B7AX23_9EUPU</name>
<dbReference type="EMBL" id="HACG01038342">
    <property type="protein sequence ID" value="CEK85207.1"/>
    <property type="molecule type" value="Transcribed_RNA"/>
</dbReference>
<dbReference type="GO" id="GO:0031124">
    <property type="term" value="P:mRNA 3'-end processing"/>
    <property type="evidence" value="ECO:0007669"/>
    <property type="project" value="InterPro"/>
</dbReference>
<proteinExistence type="predicted"/>
<dbReference type="InterPro" id="IPR045245">
    <property type="entry name" value="Pfs2-like"/>
</dbReference>
<gene>
    <name evidence="2" type="primary">ORF146939</name>
</gene>
<organism evidence="2">
    <name type="scientific">Arion vulgaris</name>
    <dbReference type="NCBI Taxonomy" id="1028688"/>
    <lineage>
        <taxon>Eukaryota</taxon>
        <taxon>Metazoa</taxon>
        <taxon>Spiralia</taxon>
        <taxon>Lophotrochozoa</taxon>
        <taxon>Mollusca</taxon>
        <taxon>Gastropoda</taxon>
        <taxon>Heterobranchia</taxon>
        <taxon>Euthyneura</taxon>
        <taxon>Panpulmonata</taxon>
        <taxon>Eupulmonata</taxon>
        <taxon>Stylommatophora</taxon>
        <taxon>Helicina</taxon>
        <taxon>Arionoidea</taxon>
        <taxon>Arionidae</taxon>
        <taxon>Arion</taxon>
    </lineage>
</organism>
<sequence length="182" mass="20227">MAGPAVAVPTPGLGQPSLLTASMAGSDSSSLQVSEKPQPAVQPPTQPSAPQTETIRPATPHASLSQSFHRSYQFRPRFPPNKGGQDDATAGLLYDGKRMRKAIHRKTVDYNPSVLNYIRNRTWQRDRRDLHQIQPDSLYAVDLVPPQAMLEHPMNCVTTRFVRTSTNKHRCPIFCVTWTPEG</sequence>
<dbReference type="GO" id="GO:0005847">
    <property type="term" value="C:mRNA cleavage and polyadenylation specificity factor complex"/>
    <property type="evidence" value="ECO:0007669"/>
    <property type="project" value="TreeGrafter"/>
</dbReference>
<dbReference type="AlphaFoldDB" id="A0A0B7AX23"/>
<accession>A0A0B7AX23</accession>
<feature type="region of interest" description="Disordered" evidence="1">
    <location>
        <begin position="1"/>
        <end position="68"/>
    </location>
</feature>
<dbReference type="PANTHER" id="PTHR22836:SF0">
    <property type="entry name" value="PRE-MRNA 3' END PROCESSING PROTEIN WDR33"/>
    <property type="match status" value="1"/>
</dbReference>
<feature type="compositionally biased region" description="Polar residues" evidence="1">
    <location>
        <begin position="17"/>
        <end position="35"/>
    </location>
</feature>
<reference evidence="2" key="1">
    <citation type="submission" date="2014-12" db="EMBL/GenBank/DDBJ databases">
        <title>Insight into the proteome of Arion vulgaris.</title>
        <authorList>
            <person name="Aradska J."/>
            <person name="Bulat T."/>
            <person name="Smidak R."/>
            <person name="Sarate P."/>
            <person name="Gangsoo J."/>
            <person name="Sialana F."/>
            <person name="Bilban M."/>
            <person name="Lubec G."/>
        </authorList>
    </citation>
    <scope>NUCLEOTIDE SEQUENCE</scope>
    <source>
        <tissue evidence="2">Skin</tissue>
    </source>
</reference>